<sequence>MQVVVGLAIVLFVVLPIALLFGPWWPFGMGSLVALAMAYPTVIYLANHNIIFTFVEQGWFRIVLKAGKFHRIIKPGFHVIGIPGIHTLHSRKMSFLKAVVKEDGAVEAKVHEDEGVNSFKSTRYPYAVPFKDVEDKNGLHMHGLVIVKARMRRPRVSFFSESDWYASMNMEVMPRLRNALDEVSYAEAVGSTEATEETEEAARRRMKDVVNTLLNEAMNARGDDGLSSIEKILKLCGLDISSIDLASIDPPDNWRNITLAPYEAEQKAKAAKHQAEASATLLDDTNQALEAWKKVHPKASQEQIDEKQRELARRAYLKAGGQYQEVHGLENAGTVVIGGGGGGAGVLLGGQNSGGRRKNTGEKNGTGSDLGDLESP</sequence>
<accession>A0A1G2JQ29</accession>
<feature type="region of interest" description="Disordered" evidence="1">
    <location>
        <begin position="346"/>
        <end position="376"/>
    </location>
</feature>
<dbReference type="Proteomes" id="UP000178935">
    <property type="component" value="Unassembled WGS sequence"/>
</dbReference>
<comment type="caution">
    <text evidence="2">The sequence shown here is derived from an EMBL/GenBank/DDBJ whole genome shotgun (WGS) entry which is preliminary data.</text>
</comment>
<proteinExistence type="predicted"/>
<gene>
    <name evidence="2" type="ORF">A2561_04655</name>
</gene>
<evidence type="ECO:0000313" key="3">
    <source>
        <dbReference type="Proteomes" id="UP000178935"/>
    </source>
</evidence>
<evidence type="ECO:0000313" key="2">
    <source>
        <dbReference type="EMBL" id="OGZ88561.1"/>
    </source>
</evidence>
<organism evidence="2 3">
    <name type="scientific">Candidatus Staskawiczbacteria bacterium RIFOXYD1_FULL_32_13</name>
    <dbReference type="NCBI Taxonomy" id="1802234"/>
    <lineage>
        <taxon>Bacteria</taxon>
        <taxon>Candidatus Staskawicziibacteriota</taxon>
    </lineage>
</organism>
<evidence type="ECO:0000256" key="1">
    <source>
        <dbReference type="SAM" id="MobiDB-lite"/>
    </source>
</evidence>
<dbReference type="EMBL" id="MHPU01000020">
    <property type="protein sequence ID" value="OGZ88561.1"/>
    <property type="molecule type" value="Genomic_DNA"/>
</dbReference>
<reference evidence="2 3" key="1">
    <citation type="journal article" date="2016" name="Nat. Commun.">
        <title>Thousands of microbial genomes shed light on interconnected biogeochemical processes in an aquifer system.</title>
        <authorList>
            <person name="Anantharaman K."/>
            <person name="Brown C.T."/>
            <person name="Hug L.A."/>
            <person name="Sharon I."/>
            <person name="Castelle C.J."/>
            <person name="Probst A.J."/>
            <person name="Thomas B.C."/>
            <person name="Singh A."/>
            <person name="Wilkins M.J."/>
            <person name="Karaoz U."/>
            <person name="Brodie E.L."/>
            <person name="Williams K.H."/>
            <person name="Hubbard S.S."/>
            <person name="Banfield J.F."/>
        </authorList>
    </citation>
    <scope>NUCLEOTIDE SEQUENCE [LARGE SCALE GENOMIC DNA]</scope>
</reference>
<protein>
    <submittedName>
        <fullName evidence="2">Uncharacterized protein</fullName>
    </submittedName>
</protein>
<dbReference type="AlphaFoldDB" id="A0A1G2JQ29"/>
<name>A0A1G2JQ29_9BACT</name>